<evidence type="ECO:0000256" key="1">
    <source>
        <dbReference type="SAM" id="MobiDB-lite"/>
    </source>
</evidence>
<comment type="caution">
    <text evidence="2">The sequence shown here is derived from an EMBL/GenBank/DDBJ whole genome shotgun (WGS) entry which is preliminary data.</text>
</comment>
<dbReference type="Proteomes" id="UP000765509">
    <property type="component" value="Unassembled WGS sequence"/>
</dbReference>
<protein>
    <submittedName>
        <fullName evidence="2">Uncharacterized protein</fullName>
    </submittedName>
</protein>
<feature type="region of interest" description="Disordered" evidence="1">
    <location>
        <begin position="1"/>
        <end position="33"/>
    </location>
</feature>
<keyword evidence="3" id="KW-1185">Reference proteome</keyword>
<feature type="compositionally biased region" description="Polar residues" evidence="1">
    <location>
        <begin position="1"/>
        <end position="22"/>
    </location>
</feature>
<evidence type="ECO:0000313" key="2">
    <source>
        <dbReference type="EMBL" id="MBW0480292.1"/>
    </source>
</evidence>
<organism evidence="2 3">
    <name type="scientific">Austropuccinia psidii MF-1</name>
    <dbReference type="NCBI Taxonomy" id="1389203"/>
    <lineage>
        <taxon>Eukaryota</taxon>
        <taxon>Fungi</taxon>
        <taxon>Dikarya</taxon>
        <taxon>Basidiomycota</taxon>
        <taxon>Pucciniomycotina</taxon>
        <taxon>Pucciniomycetes</taxon>
        <taxon>Pucciniales</taxon>
        <taxon>Sphaerophragmiaceae</taxon>
        <taxon>Austropuccinia</taxon>
    </lineage>
</organism>
<evidence type="ECO:0000313" key="3">
    <source>
        <dbReference type="Proteomes" id="UP000765509"/>
    </source>
</evidence>
<sequence>MCPLYTSGTLESQRTSQRTDNACSKPEDQDQDTLDTVVNGKTLREIIPTLPFAFKLNRNLKLEDWKDIDRALKLHQLLKD</sequence>
<reference evidence="2" key="1">
    <citation type="submission" date="2021-03" db="EMBL/GenBank/DDBJ databases">
        <title>Draft genome sequence of rust myrtle Austropuccinia psidii MF-1, a brazilian biotype.</title>
        <authorList>
            <person name="Quecine M.C."/>
            <person name="Pachon D.M.R."/>
            <person name="Bonatelli M.L."/>
            <person name="Correr F.H."/>
            <person name="Franceschini L.M."/>
            <person name="Leite T.F."/>
            <person name="Margarido G.R.A."/>
            <person name="Almeida C.A."/>
            <person name="Ferrarezi J.A."/>
            <person name="Labate C.A."/>
        </authorList>
    </citation>
    <scope>NUCLEOTIDE SEQUENCE</scope>
    <source>
        <strain evidence="2">MF-1</strain>
    </source>
</reference>
<accession>A0A9Q3CAW1</accession>
<dbReference type="AlphaFoldDB" id="A0A9Q3CAW1"/>
<gene>
    <name evidence="2" type="ORF">O181_020007</name>
</gene>
<name>A0A9Q3CAW1_9BASI</name>
<proteinExistence type="predicted"/>
<dbReference type="EMBL" id="AVOT02005908">
    <property type="protein sequence ID" value="MBW0480292.1"/>
    <property type="molecule type" value="Genomic_DNA"/>
</dbReference>